<sequence>MQAKIDFSAELIQLRTTTISDAFYKLKPPASTGGYIPDLSLVAGAQKLAGPVFPVKFAYKSADTAATKQHFVDACPSNSILLLCPPNDATNACLGGLLATAAAAKSIRGVVANGRVRDLDELEDCGLTVYAKGTSVCGQSPFLVPVQTGEPVDITHANGHTITIKAGDYLSADRNGVIVVDFGRLDEIQRIGSESESVDDFCRQALLKGAGVKETFAKYRGKSKL</sequence>
<dbReference type="SUPFAM" id="SSF89562">
    <property type="entry name" value="RraA-like"/>
    <property type="match status" value="1"/>
</dbReference>
<dbReference type="PANTHER" id="PTHR33254:SF4">
    <property type="entry name" value="4-HYDROXY-4-METHYL-2-OXOGLUTARATE ALDOLASE 3-RELATED"/>
    <property type="match status" value="1"/>
</dbReference>
<comment type="cofactor">
    <cofactor evidence="1">
        <name>Mg(2+)</name>
        <dbReference type="ChEBI" id="CHEBI:18420"/>
    </cofactor>
</comment>
<comment type="caution">
    <text evidence="2">The sequence shown here is derived from an EMBL/GenBank/DDBJ whole genome shotgun (WGS) entry which is preliminary data.</text>
</comment>
<dbReference type="OrthoDB" id="1476984at2759"/>
<dbReference type="PANTHER" id="PTHR33254">
    <property type="entry name" value="4-HYDROXY-4-METHYL-2-OXOGLUTARATE ALDOLASE 3-RELATED"/>
    <property type="match status" value="1"/>
</dbReference>
<dbReference type="AlphaFoldDB" id="A0A4T0FP05"/>
<dbReference type="GO" id="GO:0047443">
    <property type="term" value="F:4-hydroxy-4-methyl-2-oxoglutarate aldolase activity"/>
    <property type="evidence" value="ECO:0007669"/>
    <property type="project" value="TreeGrafter"/>
</dbReference>
<dbReference type="CDD" id="cd16841">
    <property type="entry name" value="RraA_family"/>
    <property type="match status" value="1"/>
</dbReference>
<name>A0A4T0FP05_9BASI</name>
<keyword evidence="1" id="KW-0460">Magnesium</keyword>
<feature type="binding site" evidence="1">
    <location>
        <position position="117"/>
    </location>
    <ligand>
        <name>substrate</name>
    </ligand>
</feature>
<dbReference type="EMBL" id="SPNW01000026">
    <property type="protein sequence ID" value="TIA89565.1"/>
    <property type="molecule type" value="Genomic_DNA"/>
</dbReference>
<organism evidence="2 3">
    <name type="scientific">Wallemia hederae</name>
    <dbReference type="NCBI Taxonomy" id="1540922"/>
    <lineage>
        <taxon>Eukaryota</taxon>
        <taxon>Fungi</taxon>
        <taxon>Dikarya</taxon>
        <taxon>Basidiomycota</taxon>
        <taxon>Wallemiomycotina</taxon>
        <taxon>Wallemiomycetes</taxon>
        <taxon>Wallemiales</taxon>
        <taxon>Wallemiaceae</taxon>
        <taxon>Wallemia</taxon>
    </lineage>
</organism>
<evidence type="ECO:0008006" key="4">
    <source>
        <dbReference type="Google" id="ProtNLM"/>
    </source>
</evidence>
<protein>
    <recommendedName>
        <fullName evidence="4">RraA-like protein</fullName>
    </recommendedName>
</protein>
<keyword evidence="1" id="KW-0479">Metal-binding</keyword>
<dbReference type="Gene3D" id="3.50.30.40">
    <property type="entry name" value="Ribonuclease E inhibitor RraA/RraA-like"/>
    <property type="match status" value="1"/>
</dbReference>
<reference evidence="2 3" key="1">
    <citation type="submission" date="2019-03" db="EMBL/GenBank/DDBJ databases">
        <title>Sequencing 23 genomes of Wallemia ichthyophaga.</title>
        <authorList>
            <person name="Gostincar C."/>
        </authorList>
    </citation>
    <scope>NUCLEOTIDE SEQUENCE [LARGE SCALE GENOMIC DNA]</scope>
    <source>
        <strain evidence="2 3">EXF-5753</strain>
    </source>
</reference>
<feature type="binding site" evidence="1">
    <location>
        <begin position="95"/>
        <end position="98"/>
    </location>
    <ligand>
        <name>substrate</name>
    </ligand>
</feature>
<dbReference type="Pfam" id="PF03737">
    <property type="entry name" value="RraA-like"/>
    <property type="match status" value="1"/>
</dbReference>
<evidence type="ECO:0000313" key="3">
    <source>
        <dbReference type="Proteomes" id="UP000310189"/>
    </source>
</evidence>
<proteinExistence type="predicted"/>
<dbReference type="InterPro" id="IPR036704">
    <property type="entry name" value="RraA/RraA-like_sf"/>
</dbReference>
<evidence type="ECO:0000313" key="2">
    <source>
        <dbReference type="EMBL" id="TIA89565.1"/>
    </source>
</evidence>
<keyword evidence="3" id="KW-1185">Reference proteome</keyword>
<dbReference type="Proteomes" id="UP000310189">
    <property type="component" value="Unassembled WGS sequence"/>
</dbReference>
<accession>A0A4T0FP05</accession>
<dbReference type="InterPro" id="IPR005493">
    <property type="entry name" value="RraA/RraA-like"/>
</dbReference>
<dbReference type="GO" id="GO:0046872">
    <property type="term" value="F:metal ion binding"/>
    <property type="evidence" value="ECO:0007669"/>
    <property type="project" value="UniProtKB-KW"/>
</dbReference>
<evidence type="ECO:0000256" key="1">
    <source>
        <dbReference type="PIRSR" id="PIRSR605493-1"/>
    </source>
</evidence>
<gene>
    <name evidence="2" type="ORF">E3P99_02032</name>
</gene>
<dbReference type="GO" id="GO:0008948">
    <property type="term" value="F:oxaloacetate decarboxylase activity"/>
    <property type="evidence" value="ECO:0007669"/>
    <property type="project" value="TreeGrafter"/>
</dbReference>
<feature type="binding site" evidence="1">
    <location>
        <position position="118"/>
    </location>
    <ligand>
        <name>Mg(2+)</name>
        <dbReference type="ChEBI" id="CHEBI:18420"/>
    </ligand>
</feature>